<dbReference type="AlphaFoldDB" id="A0AAV3Y9N9"/>
<organism evidence="2 3">
    <name type="scientific">Plakobranchus ocellatus</name>
    <dbReference type="NCBI Taxonomy" id="259542"/>
    <lineage>
        <taxon>Eukaryota</taxon>
        <taxon>Metazoa</taxon>
        <taxon>Spiralia</taxon>
        <taxon>Lophotrochozoa</taxon>
        <taxon>Mollusca</taxon>
        <taxon>Gastropoda</taxon>
        <taxon>Heterobranchia</taxon>
        <taxon>Euthyneura</taxon>
        <taxon>Panpulmonata</taxon>
        <taxon>Sacoglossa</taxon>
        <taxon>Placobranchoidea</taxon>
        <taxon>Plakobranchidae</taxon>
        <taxon>Plakobranchus</taxon>
    </lineage>
</organism>
<accession>A0AAV3Y9N9</accession>
<evidence type="ECO:0000313" key="2">
    <source>
        <dbReference type="EMBL" id="GFN79516.1"/>
    </source>
</evidence>
<dbReference type="EMBL" id="BLXT01000663">
    <property type="protein sequence ID" value="GFN79516.1"/>
    <property type="molecule type" value="Genomic_DNA"/>
</dbReference>
<dbReference type="Proteomes" id="UP000735302">
    <property type="component" value="Unassembled WGS sequence"/>
</dbReference>
<feature type="compositionally biased region" description="Polar residues" evidence="1">
    <location>
        <begin position="70"/>
        <end position="83"/>
    </location>
</feature>
<feature type="compositionally biased region" description="Polar residues" evidence="1">
    <location>
        <begin position="1"/>
        <end position="21"/>
    </location>
</feature>
<proteinExistence type="predicted"/>
<name>A0AAV3Y9N9_9GAST</name>
<feature type="compositionally biased region" description="Basic and acidic residues" evidence="1">
    <location>
        <begin position="23"/>
        <end position="38"/>
    </location>
</feature>
<feature type="compositionally biased region" description="Basic and acidic residues" evidence="1">
    <location>
        <begin position="55"/>
        <end position="65"/>
    </location>
</feature>
<feature type="region of interest" description="Disordered" evidence="1">
    <location>
        <begin position="1"/>
        <end position="93"/>
    </location>
</feature>
<reference evidence="2 3" key="1">
    <citation type="journal article" date="2021" name="Elife">
        <title>Chloroplast acquisition without the gene transfer in kleptoplastic sea slugs, Plakobranchus ocellatus.</title>
        <authorList>
            <person name="Maeda T."/>
            <person name="Takahashi S."/>
            <person name="Yoshida T."/>
            <person name="Shimamura S."/>
            <person name="Takaki Y."/>
            <person name="Nagai Y."/>
            <person name="Toyoda A."/>
            <person name="Suzuki Y."/>
            <person name="Arimoto A."/>
            <person name="Ishii H."/>
            <person name="Satoh N."/>
            <person name="Nishiyama T."/>
            <person name="Hasebe M."/>
            <person name="Maruyama T."/>
            <person name="Minagawa J."/>
            <person name="Obokata J."/>
            <person name="Shigenobu S."/>
        </authorList>
    </citation>
    <scope>NUCLEOTIDE SEQUENCE [LARGE SCALE GENOMIC DNA]</scope>
</reference>
<protein>
    <submittedName>
        <fullName evidence="2">Uncharacterized protein</fullName>
    </submittedName>
</protein>
<gene>
    <name evidence="2" type="ORF">PoB_000602200</name>
</gene>
<comment type="caution">
    <text evidence="2">The sequence shown here is derived from an EMBL/GenBank/DDBJ whole genome shotgun (WGS) entry which is preliminary data.</text>
</comment>
<evidence type="ECO:0000313" key="3">
    <source>
        <dbReference type="Proteomes" id="UP000735302"/>
    </source>
</evidence>
<sequence length="93" mass="10365">MSGQMTPSNNSGNSNLSQYHEATSFHRELVKAEKAFEKGKKKPVGNFSSKWHTQVNDRTEKDPDGRVTCVSEQTTQMSSSYSYKKNDGGCTVQ</sequence>
<evidence type="ECO:0000256" key="1">
    <source>
        <dbReference type="SAM" id="MobiDB-lite"/>
    </source>
</evidence>
<keyword evidence="3" id="KW-1185">Reference proteome</keyword>